<reference evidence="2" key="1">
    <citation type="journal article" date="2020" name="Stud. Mycol.">
        <title>101 Dothideomycetes genomes: a test case for predicting lifestyles and emergence of pathogens.</title>
        <authorList>
            <person name="Haridas S."/>
            <person name="Albert R."/>
            <person name="Binder M."/>
            <person name="Bloem J."/>
            <person name="Labutti K."/>
            <person name="Salamov A."/>
            <person name="Andreopoulos B."/>
            <person name="Baker S."/>
            <person name="Barry K."/>
            <person name="Bills G."/>
            <person name="Bluhm B."/>
            <person name="Cannon C."/>
            <person name="Castanera R."/>
            <person name="Culley D."/>
            <person name="Daum C."/>
            <person name="Ezra D."/>
            <person name="Gonzalez J."/>
            <person name="Henrissat B."/>
            <person name="Kuo A."/>
            <person name="Liang C."/>
            <person name="Lipzen A."/>
            <person name="Lutzoni F."/>
            <person name="Magnuson J."/>
            <person name="Mondo S."/>
            <person name="Nolan M."/>
            <person name="Ohm R."/>
            <person name="Pangilinan J."/>
            <person name="Park H.-J."/>
            <person name="Ramirez L."/>
            <person name="Alfaro M."/>
            <person name="Sun H."/>
            <person name="Tritt A."/>
            <person name="Yoshinaga Y."/>
            <person name="Zwiers L.-H."/>
            <person name="Turgeon B."/>
            <person name="Goodwin S."/>
            <person name="Spatafora J."/>
            <person name="Crous P."/>
            <person name="Grigoriev I."/>
        </authorList>
    </citation>
    <scope>NUCLEOTIDE SEQUENCE</scope>
    <source>
        <strain evidence="2">HMLAC05119</strain>
    </source>
</reference>
<dbReference type="Proteomes" id="UP000800096">
    <property type="component" value="Unassembled WGS sequence"/>
</dbReference>
<organism evidence="2 3">
    <name type="scientific">Ampelomyces quisqualis</name>
    <name type="common">Powdery mildew agent</name>
    <dbReference type="NCBI Taxonomy" id="50730"/>
    <lineage>
        <taxon>Eukaryota</taxon>
        <taxon>Fungi</taxon>
        <taxon>Dikarya</taxon>
        <taxon>Ascomycota</taxon>
        <taxon>Pezizomycotina</taxon>
        <taxon>Dothideomycetes</taxon>
        <taxon>Pleosporomycetidae</taxon>
        <taxon>Pleosporales</taxon>
        <taxon>Pleosporineae</taxon>
        <taxon>Phaeosphaeriaceae</taxon>
        <taxon>Ampelomyces</taxon>
    </lineage>
</organism>
<feature type="compositionally biased region" description="Basic residues" evidence="1">
    <location>
        <begin position="67"/>
        <end position="88"/>
    </location>
</feature>
<name>A0A6A5QRP5_AMPQU</name>
<dbReference type="AlphaFoldDB" id="A0A6A5QRP5"/>
<evidence type="ECO:0000313" key="2">
    <source>
        <dbReference type="EMBL" id="KAF1917548.1"/>
    </source>
</evidence>
<evidence type="ECO:0000313" key="3">
    <source>
        <dbReference type="Proteomes" id="UP000800096"/>
    </source>
</evidence>
<gene>
    <name evidence="2" type="ORF">BDU57DRAFT_168955</name>
</gene>
<dbReference type="PROSITE" id="PS51257">
    <property type="entry name" value="PROKAR_LIPOPROTEIN"/>
    <property type="match status" value="1"/>
</dbReference>
<feature type="region of interest" description="Disordered" evidence="1">
    <location>
        <begin position="61"/>
        <end position="94"/>
    </location>
</feature>
<evidence type="ECO:0000256" key="1">
    <source>
        <dbReference type="SAM" id="MobiDB-lite"/>
    </source>
</evidence>
<protein>
    <submittedName>
        <fullName evidence="2">Uncharacterized protein</fullName>
    </submittedName>
</protein>
<keyword evidence="3" id="KW-1185">Reference proteome</keyword>
<proteinExistence type="predicted"/>
<dbReference type="EMBL" id="ML979134">
    <property type="protein sequence ID" value="KAF1917548.1"/>
    <property type="molecule type" value="Genomic_DNA"/>
</dbReference>
<sequence>MGRVQSRQDSFPRYGAFSPCSIGHANHAFASSCPFRNPSLAFSSQIVQDLHYYPFLGTAPRCPTHSRSSRQPHRSKLPRPQLHHHQNSRSRFPARIIHANTLERSRRRAAVRLDVAGQFRARH</sequence>
<accession>A0A6A5QRP5</accession>